<sequence>MTWQRALQLKALTMDMMQSHACATTCGRSQHQRNTMVFRANKINLTYIQSETRKNCAIKLADDFGNRRLRSVMYSTHDPIFANDTGKVATHDVRRSAR</sequence>
<dbReference type="Proteomes" id="UP001303046">
    <property type="component" value="Unassembled WGS sequence"/>
</dbReference>
<dbReference type="EMBL" id="JAVFWL010000005">
    <property type="protein sequence ID" value="KAK6758151.1"/>
    <property type="molecule type" value="Genomic_DNA"/>
</dbReference>
<comment type="caution">
    <text evidence="1">The sequence shown here is derived from an EMBL/GenBank/DDBJ whole genome shotgun (WGS) entry which is preliminary data.</text>
</comment>
<accession>A0ABR1E676</accession>
<gene>
    <name evidence="1" type="primary">Necator_chrV.g20565</name>
    <name evidence="1" type="ORF">RB195_015772</name>
</gene>
<protein>
    <submittedName>
        <fullName evidence="1">Uncharacterized protein</fullName>
    </submittedName>
</protein>
<proteinExistence type="predicted"/>
<name>A0ABR1E676_NECAM</name>
<reference evidence="1 2" key="1">
    <citation type="submission" date="2023-08" db="EMBL/GenBank/DDBJ databases">
        <title>A Necator americanus chromosomal reference genome.</title>
        <authorList>
            <person name="Ilik V."/>
            <person name="Petrzelkova K.J."/>
            <person name="Pardy F."/>
            <person name="Fuh T."/>
            <person name="Niatou-Singa F.S."/>
            <person name="Gouil Q."/>
            <person name="Baker L."/>
            <person name="Ritchie M.E."/>
            <person name="Jex A.R."/>
            <person name="Gazzola D."/>
            <person name="Li H."/>
            <person name="Toshio Fujiwara R."/>
            <person name="Zhan B."/>
            <person name="Aroian R.V."/>
            <person name="Pafco B."/>
            <person name="Schwarz E.M."/>
        </authorList>
    </citation>
    <scope>NUCLEOTIDE SEQUENCE [LARGE SCALE GENOMIC DNA]</scope>
    <source>
        <strain evidence="1 2">Aroian</strain>
        <tissue evidence="1">Whole animal</tissue>
    </source>
</reference>
<evidence type="ECO:0000313" key="1">
    <source>
        <dbReference type="EMBL" id="KAK6758151.1"/>
    </source>
</evidence>
<keyword evidence="2" id="KW-1185">Reference proteome</keyword>
<evidence type="ECO:0000313" key="2">
    <source>
        <dbReference type="Proteomes" id="UP001303046"/>
    </source>
</evidence>
<organism evidence="1 2">
    <name type="scientific">Necator americanus</name>
    <name type="common">Human hookworm</name>
    <dbReference type="NCBI Taxonomy" id="51031"/>
    <lineage>
        <taxon>Eukaryota</taxon>
        <taxon>Metazoa</taxon>
        <taxon>Ecdysozoa</taxon>
        <taxon>Nematoda</taxon>
        <taxon>Chromadorea</taxon>
        <taxon>Rhabditida</taxon>
        <taxon>Rhabditina</taxon>
        <taxon>Rhabditomorpha</taxon>
        <taxon>Strongyloidea</taxon>
        <taxon>Ancylostomatidae</taxon>
        <taxon>Bunostominae</taxon>
        <taxon>Necator</taxon>
    </lineage>
</organism>